<dbReference type="AlphaFoldDB" id="A0A841HK56"/>
<comment type="caution">
    <text evidence="3">The sequence shown here is derived from an EMBL/GenBank/DDBJ whole genome shotgun (WGS) entry which is preliminary data.</text>
</comment>
<keyword evidence="2" id="KW-0732">Signal</keyword>
<evidence type="ECO:0000256" key="1">
    <source>
        <dbReference type="SAM" id="Coils"/>
    </source>
</evidence>
<feature type="chain" id="PRO_5032774954" evidence="2">
    <location>
        <begin position="25"/>
        <end position="595"/>
    </location>
</feature>
<evidence type="ECO:0000313" key="4">
    <source>
        <dbReference type="Proteomes" id="UP000588068"/>
    </source>
</evidence>
<name>A0A841HK56_9GAMM</name>
<dbReference type="EMBL" id="JACHHZ010000002">
    <property type="protein sequence ID" value="MBB6092618.1"/>
    <property type="molecule type" value="Genomic_DNA"/>
</dbReference>
<evidence type="ECO:0000256" key="2">
    <source>
        <dbReference type="SAM" id="SignalP"/>
    </source>
</evidence>
<dbReference type="Pfam" id="PF05960">
    <property type="entry name" value="DUF885"/>
    <property type="match status" value="1"/>
</dbReference>
<sequence>MTRFWRAACAAIMFGLLANGVALAQGTSQDIDKFFDRFTDEWVRGNPDLATSLRYFSGEEQQKLERQLTPQTRAYDEQRIELARKGLAELRKFDRSKLDDTRRLSADLMEWLLNGTVRSEKYLDYYFPLQQFGGANVNIVETFTLRHPLATAQDADNYIARLALANDRMDEAVAESEALVRKNMLPPRFIVQATLASMNTFADAPADQNPLVTTFAQKIATISSLSPEQRTQLQAKVTSLVEKEIYPSWKKAIALLKRIEPKATDDAGLWRFKGGDEAYANALVRFTSTTLTPEEIHQIGLRQVAKIEAEMDGILRTLGRTEGSVRDRMKKLEDDLRYPDPTSDASREQIMKDIDVLMKDAIKRSEPMFARMPKTPVIAQPFPRFREASAAANYNRAPLDGSRPAIFQMPLRVQRMTKLGLRTLVYHETVPGHHFQIALEQENTSLPRFRQSRALGGISAMSEGWALYAEKLAAETGWYEGDPEGLLGQLSAELWRARRLVVDTGLHAKKWTRQQAIDYGIEASEIDRYVVNPGQACSYMIGQLRILEMRDHAREQLGDKFSPKDFHRVVLDTGTMPLDTLQKEVEEYVVSVKGK</sequence>
<keyword evidence="4" id="KW-1185">Reference proteome</keyword>
<feature type="coiled-coil region" evidence="1">
    <location>
        <begin position="155"/>
        <end position="182"/>
    </location>
</feature>
<organism evidence="3 4">
    <name type="scientific">Povalibacter uvarum</name>
    <dbReference type="NCBI Taxonomy" id="732238"/>
    <lineage>
        <taxon>Bacteria</taxon>
        <taxon>Pseudomonadati</taxon>
        <taxon>Pseudomonadota</taxon>
        <taxon>Gammaproteobacteria</taxon>
        <taxon>Steroidobacterales</taxon>
        <taxon>Steroidobacteraceae</taxon>
        <taxon>Povalibacter</taxon>
    </lineage>
</organism>
<dbReference type="PANTHER" id="PTHR33361">
    <property type="entry name" value="GLR0591 PROTEIN"/>
    <property type="match status" value="1"/>
</dbReference>
<feature type="signal peptide" evidence="2">
    <location>
        <begin position="1"/>
        <end position="24"/>
    </location>
</feature>
<dbReference type="PANTHER" id="PTHR33361:SF2">
    <property type="entry name" value="DUF885 DOMAIN-CONTAINING PROTEIN"/>
    <property type="match status" value="1"/>
</dbReference>
<dbReference type="Proteomes" id="UP000588068">
    <property type="component" value="Unassembled WGS sequence"/>
</dbReference>
<dbReference type="InterPro" id="IPR010281">
    <property type="entry name" value="DUF885"/>
</dbReference>
<protein>
    <submittedName>
        <fullName evidence="3">Uncharacterized protein (DUF885 family)</fullName>
    </submittedName>
</protein>
<dbReference type="RefSeq" id="WP_184330406.1">
    <property type="nucleotide sequence ID" value="NZ_JACHHZ010000002.1"/>
</dbReference>
<accession>A0A841HK56</accession>
<evidence type="ECO:0000313" key="3">
    <source>
        <dbReference type="EMBL" id="MBB6092618.1"/>
    </source>
</evidence>
<keyword evidence="1" id="KW-0175">Coiled coil</keyword>
<reference evidence="3 4" key="1">
    <citation type="submission" date="2020-08" db="EMBL/GenBank/DDBJ databases">
        <title>Genomic Encyclopedia of Type Strains, Phase IV (KMG-IV): sequencing the most valuable type-strain genomes for metagenomic binning, comparative biology and taxonomic classification.</title>
        <authorList>
            <person name="Goeker M."/>
        </authorList>
    </citation>
    <scope>NUCLEOTIDE SEQUENCE [LARGE SCALE GENOMIC DNA]</scope>
    <source>
        <strain evidence="3 4">DSM 26723</strain>
    </source>
</reference>
<proteinExistence type="predicted"/>
<gene>
    <name evidence="3" type="ORF">HNQ60_001496</name>
</gene>